<evidence type="ECO:0000313" key="3">
    <source>
        <dbReference type="Proteomes" id="UP000638848"/>
    </source>
</evidence>
<reference evidence="2" key="2">
    <citation type="submission" date="2020-09" db="EMBL/GenBank/DDBJ databases">
        <authorList>
            <person name="Sun Q."/>
            <person name="Zhou Y."/>
        </authorList>
    </citation>
    <scope>NUCLEOTIDE SEQUENCE</scope>
    <source>
        <strain evidence="2">CGMCC 1.12187</strain>
    </source>
</reference>
<gene>
    <name evidence="2" type="ORF">GCM10011374_15010</name>
</gene>
<feature type="region of interest" description="Disordered" evidence="1">
    <location>
        <begin position="1"/>
        <end position="31"/>
    </location>
</feature>
<protein>
    <submittedName>
        <fullName evidence="2">Uncharacterized protein</fullName>
    </submittedName>
</protein>
<reference evidence="2" key="1">
    <citation type="journal article" date="2014" name="Int. J. Syst. Evol. Microbiol.">
        <title>Complete genome sequence of Corynebacterium casei LMG S-19264T (=DSM 44701T), isolated from a smear-ripened cheese.</title>
        <authorList>
            <consortium name="US DOE Joint Genome Institute (JGI-PGF)"/>
            <person name="Walter F."/>
            <person name="Albersmeier A."/>
            <person name="Kalinowski J."/>
            <person name="Ruckert C."/>
        </authorList>
    </citation>
    <scope>NUCLEOTIDE SEQUENCE</scope>
    <source>
        <strain evidence="2">CGMCC 1.12187</strain>
    </source>
</reference>
<evidence type="ECO:0000313" key="2">
    <source>
        <dbReference type="EMBL" id="GGG53164.1"/>
    </source>
</evidence>
<feature type="compositionally biased region" description="Basic and acidic residues" evidence="1">
    <location>
        <begin position="16"/>
        <end position="31"/>
    </location>
</feature>
<dbReference type="AlphaFoldDB" id="A0A917LSK0"/>
<keyword evidence="3" id="KW-1185">Reference proteome</keyword>
<dbReference type="EMBL" id="BMEQ01000006">
    <property type="protein sequence ID" value="GGG53164.1"/>
    <property type="molecule type" value="Genomic_DNA"/>
</dbReference>
<comment type="caution">
    <text evidence="2">The sequence shown here is derived from an EMBL/GenBank/DDBJ whole genome shotgun (WGS) entry which is preliminary data.</text>
</comment>
<organism evidence="2 3">
    <name type="scientific">Kocuria dechangensis</name>
    <dbReference type="NCBI Taxonomy" id="1176249"/>
    <lineage>
        <taxon>Bacteria</taxon>
        <taxon>Bacillati</taxon>
        <taxon>Actinomycetota</taxon>
        <taxon>Actinomycetes</taxon>
        <taxon>Micrococcales</taxon>
        <taxon>Micrococcaceae</taxon>
        <taxon>Kocuria</taxon>
    </lineage>
</organism>
<dbReference type="Proteomes" id="UP000638848">
    <property type="component" value="Unassembled WGS sequence"/>
</dbReference>
<feature type="compositionally biased region" description="Polar residues" evidence="1">
    <location>
        <begin position="1"/>
        <end position="10"/>
    </location>
</feature>
<accession>A0A917LSK0</accession>
<proteinExistence type="predicted"/>
<sequence length="199" mass="22583">MLTRPTTTQIGAPVSRPDRRQEETPERRESGLHSMAMHFGGRIVEGREFREAALERMQTNLPGFPPERYAAELDAALARIDEAQVGVMVRREQLIAQARELDVLNAVFTIRYFNRRYSGHVGEYGLGRINLVDALGDLCSREQITEAVQRCDALIEEGIRMGIGSWDHEPNMARLRAVHPGFNDRALIDALDWGHLIHR</sequence>
<name>A0A917LSK0_9MICC</name>
<evidence type="ECO:0000256" key="1">
    <source>
        <dbReference type="SAM" id="MobiDB-lite"/>
    </source>
</evidence>